<dbReference type="InterPro" id="IPR013783">
    <property type="entry name" value="Ig-like_fold"/>
</dbReference>
<dbReference type="Gene3D" id="2.60.40.10">
    <property type="entry name" value="Immunoglobulins"/>
    <property type="match status" value="1"/>
</dbReference>
<reference evidence="3" key="1">
    <citation type="journal article" date="2013" name="Environ. Microbiol.">
        <title>Seasonally variable intestinal metagenomes of the red palm weevil (Rhynchophorus ferrugineus).</title>
        <authorList>
            <person name="Jia S."/>
            <person name="Zhang X."/>
            <person name="Zhang G."/>
            <person name="Yin A."/>
            <person name="Zhang S."/>
            <person name="Li F."/>
            <person name="Wang L."/>
            <person name="Zhao D."/>
            <person name="Yun Q."/>
            <person name="Tala"/>
            <person name="Wang J."/>
            <person name="Sun G."/>
            <person name="Baabdullah M."/>
            <person name="Yu X."/>
            <person name="Hu S."/>
            <person name="Al-Mssallem I.S."/>
            <person name="Yu J."/>
        </authorList>
    </citation>
    <scope>NUCLEOTIDE SEQUENCE</scope>
</reference>
<dbReference type="EMBL" id="KF125201">
    <property type="protein sequence ID" value="AIA92525.1"/>
    <property type="molecule type" value="Genomic_DNA"/>
</dbReference>
<organism evidence="3">
    <name type="scientific">uncultured Streptosporangium sp</name>
    <dbReference type="NCBI Taxonomy" id="668992"/>
    <lineage>
        <taxon>Bacteria</taxon>
        <taxon>Bacillati</taxon>
        <taxon>Actinomycetota</taxon>
        <taxon>Actinomycetes</taxon>
        <taxon>Streptosporangiales</taxon>
        <taxon>Streptosporangiaceae</taxon>
        <taxon>Streptosporangium</taxon>
        <taxon>environmental samples</taxon>
    </lineage>
</organism>
<dbReference type="SUPFAM" id="SSF49299">
    <property type="entry name" value="PKD domain"/>
    <property type="match status" value="1"/>
</dbReference>
<name>A0A060CHM2_9ACTN</name>
<dbReference type="InterPro" id="IPR021655">
    <property type="entry name" value="Put_metal-bd"/>
</dbReference>
<sequence length="178" mass="17594">MVTVIANQAPVAAVNAAPQSGPRPLVVTFSSAASTDPDGTIESISWNFGDGGSSTAANPTHTYTSAGTFTAVLTVTDDNGVTDTDSVVISVIIDDDGDGVSPPADCDDTDASTHPGAPDVLGDNVDSNCDGGDGVVADIVHVRSSGGSDTTTCGTTSDPCASIAFGLTRAQSTGRSTV</sequence>
<dbReference type="AlphaFoldDB" id="A0A060CHM2"/>
<dbReference type="CDD" id="cd00146">
    <property type="entry name" value="PKD"/>
    <property type="match status" value="1"/>
</dbReference>
<dbReference type="InterPro" id="IPR000601">
    <property type="entry name" value="PKD_dom"/>
</dbReference>
<feature type="non-terminal residue" evidence="3">
    <location>
        <position position="178"/>
    </location>
</feature>
<proteinExistence type="predicted"/>
<evidence type="ECO:0000259" key="2">
    <source>
        <dbReference type="PROSITE" id="PS50093"/>
    </source>
</evidence>
<protein>
    <submittedName>
        <fullName evidence="3">CAZy families CBM6 protein</fullName>
    </submittedName>
</protein>
<dbReference type="Pfam" id="PF18911">
    <property type="entry name" value="PKD_4"/>
    <property type="match status" value="1"/>
</dbReference>
<dbReference type="Pfam" id="PF11617">
    <property type="entry name" value="Cu-binding_MopE"/>
    <property type="match status" value="1"/>
</dbReference>
<dbReference type="SMART" id="SM00089">
    <property type="entry name" value="PKD"/>
    <property type="match status" value="1"/>
</dbReference>
<dbReference type="InterPro" id="IPR035986">
    <property type="entry name" value="PKD_dom_sf"/>
</dbReference>
<feature type="region of interest" description="Disordered" evidence="1">
    <location>
        <begin position="96"/>
        <end position="119"/>
    </location>
</feature>
<dbReference type="InterPro" id="IPR022409">
    <property type="entry name" value="PKD/Chitinase_dom"/>
</dbReference>
<evidence type="ECO:0000313" key="3">
    <source>
        <dbReference type="EMBL" id="AIA92525.1"/>
    </source>
</evidence>
<accession>A0A060CHM2</accession>
<feature type="domain" description="PKD" evidence="2">
    <location>
        <begin position="10"/>
        <end position="91"/>
    </location>
</feature>
<evidence type="ECO:0000256" key="1">
    <source>
        <dbReference type="SAM" id="MobiDB-lite"/>
    </source>
</evidence>
<dbReference type="PROSITE" id="PS50093">
    <property type="entry name" value="PKD"/>
    <property type="match status" value="1"/>
</dbReference>
<dbReference type="GO" id="GO:0005975">
    <property type="term" value="P:carbohydrate metabolic process"/>
    <property type="evidence" value="ECO:0007669"/>
    <property type="project" value="UniProtKB-ARBA"/>
</dbReference>